<sequence length="152" mass="17620">MICAREAKRARERCAALYAILQRYYAARRHVVAGAAYDVFAARAARVITRYYATPCRYYAQHGRRDAADAARCHCCARHAITPFSPRLRQRAVTDYYFRRYAILIRSIAHDPSDLVDRSERSPPRREPQTFHPNHKSAYGHQIIVYNSCDIT</sequence>
<protein>
    <submittedName>
        <fullName evidence="2">Uncharacterized protein</fullName>
    </submittedName>
</protein>
<evidence type="ECO:0000313" key="3">
    <source>
        <dbReference type="Proteomes" id="UP000887013"/>
    </source>
</evidence>
<dbReference type="AlphaFoldDB" id="A0A8X6PX28"/>
<comment type="caution">
    <text evidence="2">The sequence shown here is derived from an EMBL/GenBank/DDBJ whole genome shotgun (WGS) entry which is preliminary data.</text>
</comment>
<accession>A0A8X6PX28</accession>
<keyword evidence="3" id="KW-1185">Reference proteome</keyword>
<reference evidence="2" key="1">
    <citation type="submission" date="2020-08" db="EMBL/GenBank/DDBJ databases">
        <title>Multicomponent nature underlies the extraordinary mechanical properties of spider dragline silk.</title>
        <authorList>
            <person name="Kono N."/>
            <person name="Nakamura H."/>
            <person name="Mori M."/>
            <person name="Yoshida Y."/>
            <person name="Ohtoshi R."/>
            <person name="Malay A.D."/>
            <person name="Moran D.A.P."/>
            <person name="Tomita M."/>
            <person name="Numata K."/>
            <person name="Arakawa K."/>
        </authorList>
    </citation>
    <scope>NUCLEOTIDE SEQUENCE</scope>
</reference>
<name>A0A8X6PX28_NEPPI</name>
<feature type="compositionally biased region" description="Basic and acidic residues" evidence="1">
    <location>
        <begin position="114"/>
        <end position="129"/>
    </location>
</feature>
<evidence type="ECO:0000313" key="2">
    <source>
        <dbReference type="EMBL" id="GFT93686.1"/>
    </source>
</evidence>
<gene>
    <name evidence="2" type="ORF">NPIL_544961</name>
</gene>
<evidence type="ECO:0000256" key="1">
    <source>
        <dbReference type="SAM" id="MobiDB-lite"/>
    </source>
</evidence>
<dbReference type="Proteomes" id="UP000887013">
    <property type="component" value="Unassembled WGS sequence"/>
</dbReference>
<dbReference type="EMBL" id="BMAW01074790">
    <property type="protein sequence ID" value="GFT93686.1"/>
    <property type="molecule type" value="Genomic_DNA"/>
</dbReference>
<proteinExistence type="predicted"/>
<organism evidence="2 3">
    <name type="scientific">Nephila pilipes</name>
    <name type="common">Giant wood spider</name>
    <name type="synonym">Nephila maculata</name>
    <dbReference type="NCBI Taxonomy" id="299642"/>
    <lineage>
        <taxon>Eukaryota</taxon>
        <taxon>Metazoa</taxon>
        <taxon>Ecdysozoa</taxon>
        <taxon>Arthropoda</taxon>
        <taxon>Chelicerata</taxon>
        <taxon>Arachnida</taxon>
        <taxon>Araneae</taxon>
        <taxon>Araneomorphae</taxon>
        <taxon>Entelegynae</taxon>
        <taxon>Araneoidea</taxon>
        <taxon>Nephilidae</taxon>
        <taxon>Nephila</taxon>
    </lineage>
</organism>
<feature type="region of interest" description="Disordered" evidence="1">
    <location>
        <begin position="114"/>
        <end position="135"/>
    </location>
</feature>